<evidence type="ECO:0000256" key="7">
    <source>
        <dbReference type="ARBA" id="ARBA00023049"/>
    </source>
</evidence>
<keyword evidence="6" id="KW-0862">Zinc</keyword>
<evidence type="ECO:0000313" key="9">
    <source>
        <dbReference type="EMBL" id="KAF2669930.1"/>
    </source>
</evidence>
<feature type="domain" description="Lysine-specific metallo-endopeptidase" evidence="8">
    <location>
        <begin position="221"/>
        <end position="360"/>
    </location>
</feature>
<dbReference type="GO" id="GO:0004222">
    <property type="term" value="F:metalloendopeptidase activity"/>
    <property type="evidence" value="ECO:0007669"/>
    <property type="project" value="InterPro"/>
</dbReference>
<dbReference type="InterPro" id="IPR029463">
    <property type="entry name" value="Lys_MEP"/>
</dbReference>
<evidence type="ECO:0000256" key="4">
    <source>
        <dbReference type="ARBA" id="ARBA00022723"/>
    </source>
</evidence>
<dbReference type="GO" id="GO:0006508">
    <property type="term" value="P:proteolysis"/>
    <property type="evidence" value="ECO:0007669"/>
    <property type="project" value="UniProtKB-KW"/>
</dbReference>
<evidence type="ECO:0000259" key="8">
    <source>
        <dbReference type="Pfam" id="PF14521"/>
    </source>
</evidence>
<sequence>MYARLSLFAAAFAVANGQGISRFFQESFQPQIDASPLHVELQTSEFPGKIQAIISNRAEKTAYFSTSGNPLASQAEAGIRVYDQDEQLISIASPEAHVIGTDDFQMIPAGKSIVRDISLNDYEVKAGERYFAQSAGYVPYYLEGQMPDAAASQTAMFEANVLSFIASGTGNIPINNKAVQAPAANQVLFKGCKDKTLELALNKTFDIALTMTTKTIEYIKTGKDREAFKTWFKNDDPETHKAVLARYEPIAKALATKTGPITIECAESDWGVNYCKVRQALAYTDPPIGKASFCPDSKFYPVECKRCNDGNQAGNLIHELTHMSPIYKPPTVDHCQGSTPCKALSAAKMIMNANNYNMLAQSIYLGKPC</sequence>
<dbReference type="InterPro" id="IPR050414">
    <property type="entry name" value="Fungal_M35_metalloproteases"/>
</dbReference>
<evidence type="ECO:0000256" key="1">
    <source>
        <dbReference type="ARBA" id="ARBA00001947"/>
    </source>
</evidence>
<name>A0A6A6UDK8_9PEZI</name>
<comment type="cofactor">
    <cofactor evidence="1">
        <name>Zn(2+)</name>
        <dbReference type="ChEBI" id="CHEBI:29105"/>
    </cofactor>
</comment>
<evidence type="ECO:0000256" key="3">
    <source>
        <dbReference type="ARBA" id="ARBA00022670"/>
    </source>
</evidence>
<comment type="similarity">
    <text evidence="2">Belongs to the peptidase M35 family.</text>
</comment>
<keyword evidence="4" id="KW-0479">Metal-binding</keyword>
<keyword evidence="5" id="KW-0378">Hydrolase</keyword>
<gene>
    <name evidence="9" type="ORF">BT63DRAFT_454111</name>
</gene>
<dbReference type="InterPro" id="IPR024079">
    <property type="entry name" value="MetalloPept_cat_dom_sf"/>
</dbReference>
<evidence type="ECO:0000256" key="6">
    <source>
        <dbReference type="ARBA" id="ARBA00022833"/>
    </source>
</evidence>
<dbReference type="SUPFAM" id="SSF55486">
    <property type="entry name" value="Metalloproteases ('zincins'), catalytic domain"/>
    <property type="match status" value="1"/>
</dbReference>
<evidence type="ECO:0000313" key="10">
    <source>
        <dbReference type="Proteomes" id="UP000799302"/>
    </source>
</evidence>
<evidence type="ECO:0000256" key="5">
    <source>
        <dbReference type="ARBA" id="ARBA00022801"/>
    </source>
</evidence>
<dbReference type="EMBL" id="MU004234">
    <property type="protein sequence ID" value="KAF2669930.1"/>
    <property type="molecule type" value="Genomic_DNA"/>
</dbReference>
<dbReference type="Pfam" id="PF14521">
    <property type="entry name" value="Aspzincin_M35"/>
    <property type="match status" value="1"/>
</dbReference>
<organism evidence="9 10">
    <name type="scientific">Microthyrium microscopicum</name>
    <dbReference type="NCBI Taxonomy" id="703497"/>
    <lineage>
        <taxon>Eukaryota</taxon>
        <taxon>Fungi</taxon>
        <taxon>Dikarya</taxon>
        <taxon>Ascomycota</taxon>
        <taxon>Pezizomycotina</taxon>
        <taxon>Dothideomycetes</taxon>
        <taxon>Dothideomycetes incertae sedis</taxon>
        <taxon>Microthyriales</taxon>
        <taxon>Microthyriaceae</taxon>
        <taxon>Microthyrium</taxon>
    </lineage>
</organism>
<dbReference type="PANTHER" id="PTHR37016:SF3">
    <property type="entry name" value="NEUTRAL PROTEASE 2-RELATED"/>
    <property type="match status" value="1"/>
</dbReference>
<protein>
    <submittedName>
        <fullName evidence="9">Zincin</fullName>
    </submittedName>
</protein>
<dbReference type="AlphaFoldDB" id="A0A6A6UDK8"/>
<dbReference type="PANTHER" id="PTHR37016">
    <property type="match status" value="1"/>
</dbReference>
<dbReference type="Gene3D" id="3.40.390.10">
    <property type="entry name" value="Collagenase (Catalytic Domain)"/>
    <property type="match status" value="1"/>
</dbReference>
<keyword evidence="10" id="KW-1185">Reference proteome</keyword>
<evidence type="ECO:0000256" key="2">
    <source>
        <dbReference type="ARBA" id="ARBA00010279"/>
    </source>
</evidence>
<dbReference type="Proteomes" id="UP000799302">
    <property type="component" value="Unassembled WGS sequence"/>
</dbReference>
<keyword evidence="7" id="KW-0482">Metalloprotease</keyword>
<accession>A0A6A6UDK8</accession>
<dbReference type="GO" id="GO:0046872">
    <property type="term" value="F:metal ion binding"/>
    <property type="evidence" value="ECO:0007669"/>
    <property type="project" value="UniProtKB-KW"/>
</dbReference>
<proteinExistence type="inferred from homology"/>
<keyword evidence="3" id="KW-0645">Protease</keyword>
<reference evidence="9" key="1">
    <citation type="journal article" date="2020" name="Stud. Mycol.">
        <title>101 Dothideomycetes genomes: a test case for predicting lifestyles and emergence of pathogens.</title>
        <authorList>
            <person name="Haridas S."/>
            <person name="Albert R."/>
            <person name="Binder M."/>
            <person name="Bloem J."/>
            <person name="Labutti K."/>
            <person name="Salamov A."/>
            <person name="Andreopoulos B."/>
            <person name="Baker S."/>
            <person name="Barry K."/>
            <person name="Bills G."/>
            <person name="Bluhm B."/>
            <person name="Cannon C."/>
            <person name="Castanera R."/>
            <person name="Culley D."/>
            <person name="Daum C."/>
            <person name="Ezra D."/>
            <person name="Gonzalez J."/>
            <person name="Henrissat B."/>
            <person name="Kuo A."/>
            <person name="Liang C."/>
            <person name="Lipzen A."/>
            <person name="Lutzoni F."/>
            <person name="Magnuson J."/>
            <person name="Mondo S."/>
            <person name="Nolan M."/>
            <person name="Ohm R."/>
            <person name="Pangilinan J."/>
            <person name="Park H.-J."/>
            <person name="Ramirez L."/>
            <person name="Alfaro M."/>
            <person name="Sun H."/>
            <person name="Tritt A."/>
            <person name="Yoshinaga Y."/>
            <person name="Zwiers L.-H."/>
            <person name="Turgeon B."/>
            <person name="Goodwin S."/>
            <person name="Spatafora J."/>
            <person name="Crous P."/>
            <person name="Grigoriev I."/>
        </authorList>
    </citation>
    <scope>NUCLEOTIDE SEQUENCE</scope>
    <source>
        <strain evidence="9">CBS 115976</strain>
    </source>
</reference>
<dbReference type="OrthoDB" id="412874at2759"/>